<feature type="region of interest" description="Disordered" evidence="1">
    <location>
        <begin position="1"/>
        <end position="31"/>
    </location>
</feature>
<dbReference type="InterPro" id="IPR030834">
    <property type="entry name" value="PKS_assoc_dom"/>
</dbReference>
<comment type="caution">
    <text evidence="2">The sequence shown here is derived from an EMBL/GenBank/DDBJ whole genome shotgun (WGS) entry which is preliminary data.</text>
</comment>
<name>A0ABN9YBN0_9DINO</name>
<protein>
    <recommendedName>
        <fullName evidence="4">Cysteine protease</fullName>
    </recommendedName>
</protein>
<evidence type="ECO:0000256" key="1">
    <source>
        <dbReference type="SAM" id="MobiDB-lite"/>
    </source>
</evidence>
<evidence type="ECO:0008006" key="4">
    <source>
        <dbReference type="Google" id="ProtNLM"/>
    </source>
</evidence>
<proteinExistence type="predicted"/>
<dbReference type="NCBIfam" id="TIGR04556">
    <property type="entry name" value="PKS_assoc"/>
    <property type="match status" value="1"/>
</dbReference>
<evidence type="ECO:0000313" key="3">
    <source>
        <dbReference type="Proteomes" id="UP001189429"/>
    </source>
</evidence>
<keyword evidence="3" id="KW-1185">Reference proteome</keyword>
<feature type="non-terminal residue" evidence="2">
    <location>
        <position position="333"/>
    </location>
</feature>
<organism evidence="2 3">
    <name type="scientific">Prorocentrum cordatum</name>
    <dbReference type="NCBI Taxonomy" id="2364126"/>
    <lineage>
        <taxon>Eukaryota</taxon>
        <taxon>Sar</taxon>
        <taxon>Alveolata</taxon>
        <taxon>Dinophyceae</taxon>
        <taxon>Prorocentrales</taxon>
        <taxon>Prorocentraceae</taxon>
        <taxon>Prorocentrum</taxon>
    </lineage>
</organism>
<dbReference type="EMBL" id="CAUYUJ010022333">
    <property type="protein sequence ID" value="CAK0910151.1"/>
    <property type="molecule type" value="Genomic_DNA"/>
</dbReference>
<feature type="compositionally biased region" description="Basic residues" evidence="1">
    <location>
        <begin position="7"/>
        <end position="21"/>
    </location>
</feature>
<gene>
    <name evidence="2" type="ORF">PCOR1329_LOCUS84395</name>
</gene>
<sequence length="333" mass="36069">MSAATRVKARSRQQAPARRRRGQAERPRLAMSSYTYLARPRQGQRPPSDVVAGSEWSTAVGIGQCLQTKGYCLINDLIPDSAASAARDACSDEVEWRCPAPLIQEGLLGPEGSCRIAGMSPDEDSEGEMLEAFRLIDHEMGRLCDAVASTQDLCGFRCSSRSRGCLHEAGGVELEDAELTDAEAHDYAGLFATRKVMVLVLLGPAAGLMDLQPYDEDAPGVELLVAPGAAVIVRTDQLSCALSAPGGRDRCYAATCYMLQPDILKMHRERMQEHLTPAALNLDAWVEERLREIKEAEPAEQDSAEQQSACRKNGIVFLFVVLPIGAGPSHLTS</sequence>
<dbReference type="Proteomes" id="UP001189429">
    <property type="component" value="Unassembled WGS sequence"/>
</dbReference>
<accession>A0ABN9YBN0</accession>
<evidence type="ECO:0000313" key="2">
    <source>
        <dbReference type="EMBL" id="CAK0910151.1"/>
    </source>
</evidence>
<reference evidence="2" key="1">
    <citation type="submission" date="2023-10" db="EMBL/GenBank/DDBJ databases">
        <authorList>
            <person name="Chen Y."/>
            <person name="Shah S."/>
            <person name="Dougan E. K."/>
            <person name="Thang M."/>
            <person name="Chan C."/>
        </authorList>
    </citation>
    <scope>NUCLEOTIDE SEQUENCE [LARGE SCALE GENOMIC DNA]</scope>
</reference>